<evidence type="ECO:0000256" key="1">
    <source>
        <dbReference type="SAM" id="MobiDB-lite"/>
    </source>
</evidence>
<keyword evidence="3" id="KW-1185">Reference proteome</keyword>
<gene>
    <name evidence="2" type="ORF">Tco_0704983</name>
</gene>
<evidence type="ECO:0000313" key="2">
    <source>
        <dbReference type="EMBL" id="GJS72142.1"/>
    </source>
</evidence>
<evidence type="ECO:0000313" key="3">
    <source>
        <dbReference type="Proteomes" id="UP001151760"/>
    </source>
</evidence>
<proteinExistence type="predicted"/>
<name>A0ABQ4Y4Q1_9ASTR</name>
<reference evidence="2" key="2">
    <citation type="submission" date="2022-01" db="EMBL/GenBank/DDBJ databases">
        <authorList>
            <person name="Yamashiro T."/>
            <person name="Shiraishi A."/>
            <person name="Satake H."/>
            <person name="Nakayama K."/>
        </authorList>
    </citation>
    <scope>NUCLEOTIDE SEQUENCE</scope>
</reference>
<accession>A0ABQ4Y4Q1</accession>
<comment type="caution">
    <text evidence="2">The sequence shown here is derived from an EMBL/GenBank/DDBJ whole genome shotgun (WGS) entry which is preliminary data.</text>
</comment>
<dbReference type="EMBL" id="BQNB010010058">
    <property type="protein sequence ID" value="GJS72142.1"/>
    <property type="molecule type" value="Genomic_DNA"/>
</dbReference>
<protein>
    <submittedName>
        <fullName evidence="2">Uncharacterized protein</fullName>
    </submittedName>
</protein>
<feature type="compositionally biased region" description="Basic and acidic residues" evidence="1">
    <location>
        <begin position="75"/>
        <end position="102"/>
    </location>
</feature>
<sequence>MPRKNFNELSEMLYQALKEMLPSMLNREVNKIAKMTVPIYIPEGNLLERQKTQSDVAIKFEKITTATACRTSTIHPRDHDDYQDDDARHEGENSTKRQEASEHGTYSLGEPSSGQAMEQGPNPLGSREIDEAKLQRAVDEMLRQRCNSGEENQYHIDQMQNYLKSDIVWESRLERFSLSNPKKKALVVQSCQRDLKAPPLNLLNQDLFYLKQGNLGPKKYTLSLHKYPAIPFLEDDIEKRTSRWVSKHIIKFNVYARYSVEHWKNMWAKKDHIRRHKQLRDNPHEVYSESKIVEIIRTTYELVHKQKFITEIIVRRANGNIDPITKPDYKYLKKNDIEDMYLLCINDKVKDYKETGLFGSLVVFIRATVIWERVHDFQLGIESYQ</sequence>
<reference evidence="2" key="1">
    <citation type="journal article" date="2022" name="Int. J. Mol. Sci.">
        <title>Draft Genome of Tanacetum Coccineum: Genomic Comparison of Closely Related Tanacetum-Family Plants.</title>
        <authorList>
            <person name="Yamashiro T."/>
            <person name="Shiraishi A."/>
            <person name="Nakayama K."/>
            <person name="Satake H."/>
        </authorList>
    </citation>
    <scope>NUCLEOTIDE SEQUENCE</scope>
</reference>
<organism evidence="2 3">
    <name type="scientific">Tanacetum coccineum</name>
    <dbReference type="NCBI Taxonomy" id="301880"/>
    <lineage>
        <taxon>Eukaryota</taxon>
        <taxon>Viridiplantae</taxon>
        <taxon>Streptophyta</taxon>
        <taxon>Embryophyta</taxon>
        <taxon>Tracheophyta</taxon>
        <taxon>Spermatophyta</taxon>
        <taxon>Magnoliopsida</taxon>
        <taxon>eudicotyledons</taxon>
        <taxon>Gunneridae</taxon>
        <taxon>Pentapetalae</taxon>
        <taxon>asterids</taxon>
        <taxon>campanulids</taxon>
        <taxon>Asterales</taxon>
        <taxon>Asteraceae</taxon>
        <taxon>Asteroideae</taxon>
        <taxon>Anthemideae</taxon>
        <taxon>Anthemidinae</taxon>
        <taxon>Tanacetum</taxon>
    </lineage>
</organism>
<dbReference type="Proteomes" id="UP001151760">
    <property type="component" value="Unassembled WGS sequence"/>
</dbReference>
<feature type="region of interest" description="Disordered" evidence="1">
    <location>
        <begin position="71"/>
        <end position="126"/>
    </location>
</feature>